<gene>
    <name evidence="2" type="ORF">QP029_06570</name>
</gene>
<organism evidence="2 3">
    <name type="scientific">Corynebacterium suedekumii</name>
    <dbReference type="NCBI Taxonomy" id="3049801"/>
    <lineage>
        <taxon>Bacteria</taxon>
        <taxon>Bacillati</taxon>
        <taxon>Actinomycetota</taxon>
        <taxon>Actinomycetes</taxon>
        <taxon>Mycobacteriales</taxon>
        <taxon>Corynebacteriaceae</taxon>
        <taxon>Corynebacterium</taxon>
    </lineage>
</organism>
<protein>
    <recommendedName>
        <fullName evidence="4">Secreted protein</fullName>
    </recommendedName>
</protein>
<keyword evidence="1" id="KW-1133">Transmembrane helix</keyword>
<keyword evidence="3" id="KW-1185">Reference proteome</keyword>
<dbReference type="RefSeq" id="WP_284876004.1">
    <property type="nucleotide sequence ID" value="NZ_CP126970.1"/>
</dbReference>
<evidence type="ECO:0000313" key="3">
    <source>
        <dbReference type="Proteomes" id="UP001238805"/>
    </source>
</evidence>
<evidence type="ECO:0000313" key="2">
    <source>
        <dbReference type="EMBL" id="WIM71433.1"/>
    </source>
</evidence>
<evidence type="ECO:0000256" key="1">
    <source>
        <dbReference type="SAM" id="Phobius"/>
    </source>
</evidence>
<sequence length="64" mass="6553">MRALIILILGAILVAAGWFWYASIGFSVLAMVAALVMGAGGALIVSAIAIGLDKHSPTSRKLGK</sequence>
<feature type="transmembrane region" description="Helical" evidence="1">
    <location>
        <begin position="26"/>
        <end position="52"/>
    </location>
</feature>
<keyword evidence="1" id="KW-0472">Membrane</keyword>
<name>A0ABY8VTF9_9CORY</name>
<keyword evidence="1" id="KW-0812">Transmembrane</keyword>
<accession>A0ABY8VTF9</accession>
<proteinExistence type="predicted"/>
<dbReference type="Proteomes" id="UP001238805">
    <property type="component" value="Chromosome"/>
</dbReference>
<evidence type="ECO:0008006" key="4">
    <source>
        <dbReference type="Google" id="ProtNLM"/>
    </source>
</evidence>
<reference evidence="2 3" key="1">
    <citation type="submission" date="2023-05" db="EMBL/GenBank/DDBJ databases">
        <title>Corynebacterium suedekumii sp. nov. and Corynebacterium breve sp. nov. isolated from raw cow's milk.</title>
        <authorList>
            <person name="Baer M.K."/>
            <person name="Mehl L."/>
            <person name="Hellmuth R."/>
            <person name="Marke G."/>
            <person name="Lipski A."/>
        </authorList>
    </citation>
    <scope>NUCLEOTIDE SEQUENCE [LARGE SCALE GENOMIC DNA]</scope>
    <source>
        <strain evidence="2 3">LM112</strain>
    </source>
</reference>
<dbReference type="EMBL" id="CP126970">
    <property type="protein sequence ID" value="WIM71433.1"/>
    <property type="molecule type" value="Genomic_DNA"/>
</dbReference>